<dbReference type="EMBL" id="CP000807">
    <property type="protein sequence ID" value="ACB54442.1"/>
    <property type="molecule type" value="Genomic_DNA"/>
</dbReference>
<evidence type="ECO:0000313" key="1">
    <source>
        <dbReference type="EMBL" id="ACB54442.1"/>
    </source>
</evidence>
<dbReference type="Proteomes" id="UP000001203">
    <property type="component" value="Chromosome linear"/>
</dbReference>
<proteinExistence type="predicted"/>
<dbReference type="HOGENOM" id="CLU_2536955_0_0_3"/>
<dbReference type="OrthoDB" id="9917066at2"/>
<dbReference type="RefSeq" id="WP_009547839.1">
    <property type="nucleotide sequence ID" value="NC_010547.1"/>
</dbReference>
<name>B1X2T1_CROS5</name>
<gene>
    <name evidence="1" type="ordered locus">cce_5096</name>
</gene>
<accession>B1X2T1</accession>
<reference evidence="1 2" key="1">
    <citation type="journal article" date="2008" name="Proc. Natl. Acad. Sci. U.S.A.">
        <title>The genome of Cyanothece 51142, a unicellular diazotrophic cyanobacterium important in the marine nitrogen cycle.</title>
        <authorList>
            <person name="Welsh E.A."/>
            <person name="Liberton M."/>
            <person name="Stoeckel J."/>
            <person name="Loh T."/>
            <person name="Elvitigala T."/>
            <person name="Wang C."/>
            <person name="Wollam A."/>
            <person name="Fulton R.S."/>
            <person name="Clifton S.W."/>
            <person name="Jacobs J.M."/>
            <person name="Aurora R."/>
            <person name="Ghosh B.K."/>
            <person name="Sherman L.A."/>
            <person name="Smith R.D."/>
            <person name="Wilson R.K."/>
            <person name="Pakrasi H.B."/>
        </authorList>
    </citation>
    <scope>NUCLEOTIDE SEQUENCE [LARGE SCALE GENOMIC DNA]</scope>
    <source>
        <strain evidence="2">ATCC 51142 / BH68</strain>
    </source>
</reference>
<dbReference type="STRING" id="43989.cce_5096"/>
<organism evidence="1 2">
    <name type="scientific">Crocosphaera subtropica (strain ATCC 51142 / BH68)</name>
    <name type="common">Cyanothece sp. (strain ATCC 51142)</name>
    <dbReference type="NCBI Taxonomy" id="43989"/>
    <lineage>
        <taxon>Bacteria</taxon>
        <taxon>Bacillati</taxon>
        <taxon>Cyanobacteriota</taxon>
        <taxon>Cyanophyceae</taxon>
        <taxon>Oscillatoriophycideae</taxon>
        <taxon>Chroococcales</taxon>
        <taxon>Aphanothecaceae</taxon>
        <taxon>Crocosphaera</taxon>
        <taxon>Crocosphaera subtropica</taxon>
    </lineage>
</organism>
<dbReference type="AlphaFoldDB" id="B1X2T1"/>
<protein>
    <submittedName>
        <fullName evidence="1">Uncharacterized protein</fullName>
    </submittedName>
</protein>
<dbReference type="KEGG" id="cyt:cce_5096"/>
<evidence type="ECO:0000313" key="2">
    <source>
        <dbReference type="Proteomes" id="UP000001203"/>
    </source>
</evidence>
<sequence length="83" mass="9447">MRLTDDQLLEFYQNLKEASQQHRLSTPDYEVGQFLQGLIPHPTSGTMKVKGKVILENGDRYLEDEQGTTYPLSAMEGIEKSDD</sequence>
<keyword evidence="2" id="KW-1185">Reference proteome</keyword>